<keyword evidence="4" id="KW-0813">Transport</keyword>
<comment type="function">
    <text evidence="1 4">Involved in protein precursor import into chloroplasts. May be part of an intermediate translocation complex acting as a protein-conducting channel at the inner envelope.</text>
</comment>
<evidence type="ECO:0000256" key="3">
    <source>
        <dbReference type="ARBA" id="ARBA00022780"/>
    </source>
</evidence>
<protein>
    <recommendedName>
        <fullName evidence="4">Protein TIC 214</fullName>
    </recommendedName>
    <alternativeName>
        <fullName evidence="4">Translocon at the inner envelope membrane of chloroplasts 214</fullName>
    </alternativeName>
</protein>
<feature type="transmembrane region" description="Helical" evidence="4">
    <location>
        <begin position="125"/>
        <end position="147"/>
    </location>
</feature>
<feature type="region of interest" description="Disordered" evidence="5">
    <location>
        <begin position="592"/>
        <end position="670"/>
    </location>
</feature>
<reference evidence="6" key="1">
    <citation type="submission" date="2023-08" db="EMBL/GenBank/DDBJ databases">
        <authorList>
            <person name="Liu H."/>
            <person name="Sun T."/>
            <person name="Yan S."/>
            <person name="Wang X."/>
            <person name="Jiang X."/>
            <person name="Petracca J."/>
            <person name="Decker G."/>
            <person name="Ghiban C."/>
            <person name="Jacobs D."/>
            <person name="Marco C."/>
            <person name="Pepenella S."/>
            <person name="Nash B."/>
            <person name="Micklos D."/>
        </authorList>
    </citation>
    <scope>NUCLEOTIDE SEQUENCE</scope>
</reference>
<name>A0AA96H999_9FABA</name>
<comment type="similarity">
    <text evidence="4">Belongs to the TIC214 family.</text>
</comment>
<feature type="transmembrane region" description="Helical" evidence="4">
    <location>
        <begin position="53"/>
        <end position="73"/>
    </location>
</feature>
<dbReference type="PANTHER" id="PTHR33163">
    <property type="entry name" value="PROTEIN TIC 214-RELATED"/>
    <property type="match status" value="1"/>
</dbReference>
<evidence type="ECO:0000256" key="4">
    <source>
        <dbReference type="RuleBase" id="RU364085"/>
    </source>
</evidence>
<dbReference type="GeneID" id="86095631"/>
<keyword evidence="4" id="KW-1133">Transmembrane helix</keyword>
<organism evidence="6">
    <name type="scientific">Astragalus stipulatus</name>
    <dbReference type="NCBI Taxonomy" id="2836193"/>
    <lineage>
        <taxon>Eukaryota</taxon>
        <taxon>Viridiplantae</taxon>
        <taxon>Streptophyta</taxon>
        <taxon>Embryophyta</taxon>
        <taxon>Tracheophyta</taxon>
        <taxon>Spermatophyta</taxon>
        <taxon>Magnoliopsida</taxon>
        <taxon>eudicotyledons</taxon>
        <taxon>Gunneridae</taxon>
        <taxon>Pentapetalae</taxon>
        <taxon>rosids</taxon>
        <taxon>fabids</taxon>
        <taxon>Fabales</taxon>
        <taxon>Fabaceae</taxon>
        <taxon>Papilionoideae</taxon>
        <taxon>50 kb inversion clade</taxon>
        <taxon>NPAAA clade</taxon>
        <taxon>Hologalegina</taxon>
        <taxon>IRL clade</taxon>
        <taxon>Galegeae</taxon>
        <taxon>Astragalus</taxon>
    </lineage>
</organism>
<gene>
    <name evidence="6" type="primary">ycf1</name>
    <name evidence="4" type="synonym">TIC214</name>
</gene>
<dbReference type="EMBL" id="OR491698">
    <property type="protein sequence ID" value="WNM88851.1"/>
    <property type="molecule type" value="Genomic_DNA"/>
</dbReference>
<comment type="subunit">
    <text evidence="4">Part of the Tic complex.</text>
</comment>
<keyword evidence="3 4" id="KW-1001">Plastid inner membrane</keyword>
<comment type="subcellular location">
    <subcellularLocation>
        <location evidence="2">Plastid</location>
        <location evidence="2">Chloroplast inner membrane</location>
        <topology evidence="2">Multi-pass membrane protein</topology>
    </subcellularLocation>
</comment>
<dbReference type="PANTHER" id="PTHR33163:SF40">
    <property type="entry name" value="PROTEIN TIC 214"/>
    <property type="match status" value="1"/>
</dbReference>
<dbReference type="GO" id="GO:0009706">
    <property type="term" value="C:chloroplast inner membrane"/>
    <property type="evidence" value="ECO:0007669"/>
    <property type="project" value="UniProtKB-SubCell"/>
</dbReference>
<sequence length="1771" mass="211288">MINQQLVSLCLTIMNSVVVVGFYYGFLTALSIGPSYLFLIRAWVMEEETEKQVSATTGFITGQLMMFISIYYAPLHLALSRPHTITFLTLPYLFFNFLDKNDKHYYLDSGYKNTNSIRKFSIHKVFFNNLLFQLLNPLLFPSSILIRLVNIYLFRYNNKLLFLTSSFVGWLIGHIFLMKLIGFILVWLQQNNSINSIKSKVTIRFDKYILLKLRNYVGQIFAVFSFITFLYYLGRIPTPYFLKEEPVETEENDEIDGERDSEMEEGLSHYLFAENDNTFNQKEENLPLVTTLFDYQRWNRPLRYIKNDYFDNFVRDENSQFFFHICQSDGKERISFTYPPNLSTFLKIMEKKIDLFTRDKISYNELSNYWSSANKEKTKKLSNEFYKRAKVLDKKFLPMDVLENRIRLCNDENKIKYLTQIYDPFLNGCFRGQMPNSSAPSIENKIYKTKSIFINKIHGILLSINSHYTDPEFEQKINTFDRKSLLNEIGFFFNLISKFSEKSVSSLNFDRLSLFPEHEQVKIYSEEKKGKKKFLLDVIESDLNHEKIHEISKKVPIWSYSLIDELDELAEGASEDPQIRCREAQRIVIFNDKIENNTQDSKTENNTQDSKTENNTQDSKTENNTQDSKTENNTQDSKTENNTQDSKTENNTQDIRPMNISNTDGREDGDFTEENELFLLNYSREPDFSREIIKGSMRSLRRKTVTWKFFQRNANSPLFLDKIQKFLFVDLFDDISQYLKEYFRKQGTDNSEFLAFEERIEEDRKEEKKNNDEKRLREIEEAWESILYGLILRSFVLIFQSILRKYIIVPSLIITKNIIRILLFQYPEWSEDFRDWKKEVHIKCTYQGIPVSHKEFPNNWVTEGLQIRILSPFVLKPWHKSKLRSTEKKKRSTEKKNVKKKNFWFLTACGTQVESYLDNYFPNPFSFLGPILKKIKKQLKKNFKNRFFLVLEVLNEILNERKKWFVTILKEIEKWNIKSILFRFKYIYELGENNNNSTISKNNPTIYESPVIIHSINWTKSSVAEFTEKRIKDLNVKTKTIITEIEKMTNEGGVITSEKNLNSNKTTSDVKRFELQKNILQILQRRIVRFTRKSYSFFKIFMERIYIDILLCIIGIPRINIQLFLESTKNIVTKSISNKKTNAERIDKTHQSITPFMSIIHKSCNITNTNSENSCDVSSLSQAYVFFKLSQIQVINGYKYKLRSIFESHERSFFLKNEIKNYFFRIQGIFNSKLRNKKRPHSLMNQWTNWLKVHYQYDLPESRWSRLVPQNWRNRINKHRVAQNKDLINYDSYDKTRLILYKNENEQVDLLNFQKKIKKQYRYDLLSYKYLNYADKKNSYIYGYRSPFQTNKNQTISYNDNTCKKEFFDITGDISIKNYLAEGAIIDMEKNLDRKYFDWMVMNVEIPNRSISNPKSNPKSKFWFFSKLSRFYNAYKKNPWILPIKSLFFPFYGKDLNSDILKGEKEEADADPLGLYLSLENQAYEESYRESSNSSLNRDQYIDVDRKDYLNNLKGEQAFLLDKYLGFHLNFRNLLHESIMNQIKFYCLMIRLKTQKKFFIISLKRGELNLDTMAIQNHTDFTLTGFRDTKELIEKQIFSMEPVRLSRKNYEQFFMYQTITLSLIHKNERQFFQRNPKKGRVDKKNFDKNIPRTRNQKIGENKDKNHTDLLVPENLLSNRRRRELRILICLNPRNTRNTINCNESKINTGCQVLAKNKDLDIETKKLMNLKFFLWPNYRLEDLACINRYWFDTHNGSRFSILRIHMYPRLKI</sequence>
<proteinExistence type="inferred from homology"/>
<evidence type="ECO:0000256" key="1">
    <source>
        <dbReference type="ARBA" id="ARBA00002515"/>
    </source>
</evidence>
<dbReference type="RefSeq" id="YP_010964272.1">
    <property type="nucleotide sequence ID" value="NC_083911.1"/>
</dbReference>
<evidence type="ECO:0000313" key="6">
    <source>
        <dbReference type="EMBL" id="WNM88851.1"/>
    </source>
</evidence>
<evidence type="ECO:0000256" key="5">
    <source>
        <dbReference type="SAM" id="MobiDB-lite"/>
    </source>
</evidence>
<feature type="transmembrane region" description="Helical" evidence="4">
    <location>
        <begin position="209"/>
        <end position="233"/>
    </location>
</feature>
<keyword evidence="4 6" id="KW-0934">Plastid</keyword>
<dbReference type="GO" id="GO:0015031">
    <property type="term" value="P:protein transport"/>
    <property type="evidence" value="ECO:0007669"/>
    <property type="project" value="UniProtKB-KW"/>
</dbReference>
<dbReference type="InterPro" id="IPR008896">
    <property type="entry name" value="TIC214"/>
</dbReference>
<keyword evidence="4 6" id="KW-0150">Chloroplast</keyword>
<feature type="transmembrane region" description="Helical" evidence="4">
    <location>
        <begin position="167"/>
        <end position="188"/>
    </location>
</feature>
<geneLocation type="chloroplast" evidence="6"/>
<dbReference type="Pfam" id="PF05758">
    <property type="entry name" value="Ycf1"/>
    <property type="match status" value="3"/>
</dbReference>
<feature type="transmembrane region" description="Helical" evidence="4">
    <location>
        <begin position="6"/>
        <end position="32"/>
    </location>
</feature>
<accession>A0AA96H999</accession>
<feature type="transmembrane region" description="Helical" evidence="4">
    <location>
        <begin position="79"/>
        <end position="98"/>
    </location>
</feature>
<evidence type="ECO:0000256" key="2">
    <source>
        <dbReference type="ARBA" id="ARBA00004478"/>
    </source>
</evidence>
<feature type="compositionally biased region" description="Polar residues" evidence="5">
    <location>
        <begin position="596"/>
        <end position="663"/>
    </location>
</feature>
<keyword evidence="4" id="KW-0812">Transmembrane</keyword>
<keyword evidence="4" id="KW-0472">Membrane</keyword>
<keyword evidence="4" id="KW-0653">Protein transport</keyword>